<organism evidence="8 9">
    <name type="scientific">Molorchus minor</name>
    <dbReference type="NCBI Taxonomy" id="1323400"/>
    <lineage>
        <taxon>Eukaryota</taxon>
        <taxon>Metazoa</taxon>
        <taxon>Ecdysozoa</taxon>
        <taxon>Arthropoda</taxon>
        <taxon>Hexapoda</taxon>
        <taxon>Insecta</taxon>
        <taxon>Pterygota</taxon>
        <taxon>Neoptera</taxon>
        <taxon>Endopterygota</taxon>
        <taxon>Coleoptera</taxon>
        <taxon>Polyphaga</taxon>
        <taxon>Cucujiformia</taxon>
        <taxon>Chrysomeloidea</taxon>
        <taxon>Cerambycidae</taxon>
        <taxon>Lamiinae</taxon>
        <taxon>Monochamini</taxon>
        <taxon>Molorchus</taxon>
    </lineage>
</organism>
<evidence type="ECO:0000313" key="8">
    <source>
        <dbReference type="EMBL" id="KAJ8969435.1"/>
    </source>
</evidence>
<evidence type="ECO:0000313" key="9">
    <source>
        <dbReference type="Proteomes" id="UP001162164"/>
    </source>
</evidence>
<dbReference type="EMBL" id="JAPWTJ010001805">
    <property type="protein sequence ID" value="KAJ8969435.1"/>
    <property type="molecule type" value="Genomic_DNA"/>
</dbReference>
<dbReference type="SUPFAM" id="SSF53335">
    <property type="entry name" value="S-adenosyl-L-methionine-dependent methyltransferases"/>
    <property type="match status" value="1"/>
</dbReference>
<evidence type="ECO:0000256" key="2">
    <source>
        <dbReference type="ARBA" id="ARBA00022723"/>
    </source>
</evidence>
<dbReference type="PANTHER" id="PTHR13184">
    <property type="entry name" value="37S RIBOSOMAL PROTEIN S22"/>
    <property type="match status" value="1"/>
</dbReference>
<dbReference type="InterPro" id="IPR015324">
    <property type="entry name" value="Ribosomal_Rsm22-like"/>
</dbReference>
<dbReference type="Proteomes" id="UP001162164">
    <property type="component" value="Unassembled WGS sequence"/>
</dbReference>
<evidence type="ECO:0008006" key="10">
    <source>
        <dbReference type="Google" id="ProtNLM"/>
    </source>
</evidence>
<proteinExistence type="predicted"/>
<keyword evidence="5" id="KW-0411">Iron-sulfur</keyword>
<comment type="caution">
    <text evidence="8">The sequence shown here is derived from an EMBL/GenBank/DDBJ whole genome shotgun (WGS) entry which is preliminary data.</text>
</comment>
<dbReference type="Pfam" id="PF09243">
    <property type="entry name" value="Rsm22"/>
    <property type="match status" value="1"/>
</dbReference>
<keyword evidence="6" id="KW-0496">Mitochondrion</keyword>
<reference evidence="8" key="1">
    <citation type="journal article" date="2023" name="Insect Mol. Biol.">
        <title>Genome sequencing provides insights into the evolution of gene families encoding plant cell wall-degrading enzymes in longhorned beetles.</title>
        <authorList>
            <person name="Shin N.R."/>
            <person name="Okamura Y."/>
            <person name="Kirsch R."/>
            <person name="Pauchet Y."/>
        </authorList>
    </citation>
    <scope>NUCLEOTIDE SEQUENCE</scope>
    <source>
        <strain evidence="8">MMC_N1</strain>
    </source>
</reference>
<evidence type="ECO:0000256" key="4">
    <source>
        <dbReference type="ARBA" id="ARBA00023004"/>
    </source>
</evidence>
<evidence type="ECO:0000256" key="5">
    <source>
        <dbReference type="ARBA" id="ARBA00023014"/>
    </source>
</evidence>
<dbReference type="InterPro" id="IPR052571">
    <property type="entry name" value="Mt_RNA_Methyltransferase"/>
</dbReference>
<evidence type="ECO:0000256" key="7">
    <source>
        <dbReference type="ARBA" id="ARBA00045681"/>
    </source>
</evidence>
<name>A0ABQ9IZQ3_9CUCU</name>
<dbReference type="InterPro" id="IPR029063">
    <property type="entry name" value="SAM-dependent_MTases_sf"/>
</dbReference>
<dbReference type="PANTHER" id="PTHR13184:SF5">
    <property type="entry name" value="METHYLTRANSFERASE-LIKE PROTEIN 17, MITOCHONDRIAL"/>
    <property type="match status" value="1"/>
</dbReference>
<sequence>MFCFKVTPSSVSFIRKYSAKVKPAIVPDKHVIDNINNNVFKPKKHPGIMKPKTVLVPETLIKAVVNATEDSPVKALITNGQYLEKHLKGRVPPMEHAQLRELTQKIKQRVSSKYKDVVINNEQDEARVKQMVESRVQNILKEKVYNWKPIKYDAYRSLLYLMARFAPEYSVLVKIFGEICSRDPEFKPRSFFDFGSGVGTATWAANVYWKHHIFEYYNVDASSDMNDLAQILLQGGRGTGKMPTKGVFYRQFLPATKITFDLVISAYSLLELPSMQARLQTVLNLWNKTEKYLVIVEQGTNAGFKVVNEVRDFILDIKKESNIGHVFSPCPHDDTCPRFLLDDGTPCNFEVNYYTLPIGQISQNRRELYSYVILKKGKRNETDPKWPRPVRPALVRARHTICRICTANGKLDEVIFTAAKHGKITYHCARSSEWGDLLPVEVNVNLETDEHNPKSDKSGICNKLTV</sequence>
<keyword evidence="2" id="KW-0479">Metal-binding</keyword>
<keyword evidence="9" id="KW-1185">Reference proteome</keyword>
<keyword evidence="3" id="KW-0809">Transit peptide</keyword>
<keyword evidence="4" id="KW-0408">Iron</keyword>
<gene>
    <name evidence="8" type="ORF">NQ317_008626</name>
</gene>
<comment type="subcellular location">
    <subcellularLocation>
        <location evidence="1">Mitochondrion</location>
    </subcellularLocation>
</comment>
<evidence type="ECO:0000256" key="6">
    <source>
        <dbReference type="ARBA" id="ARBA00023128"/>
    </source>
</evidence>
<comment type="function">
    <text evidence="7">Mitochondrial ribosome (mitoribosome) assembly factor. Binds at the interface of the head and body domains of the mitochondrial small ribosomal subunit (mt-SSU), occluding the mRNA channel and preventing compaction of the head domain towards the body. Probable inactive methyltransferase: retains the characteristic folding and ability to bind S-adenosyl-L-methionine, but it probably lost its methyltransferase activity.</text>
</comment>
<accession>A0ABQ9IZQ3</accession>
<evidence type="ECO:0000256" key="1">
    <source>
        <dbReference type="ARBA" id="ARBA00004173"/>
    </source>
</evidence>
<evidence type="ECO:0000256" key="3">
    <source>
        <dbReference type="ARBA" id="ARBA00022946"/>
    </source>
</evidence>
<protein>
    <recommendedName>
        <fullName evidence="10">Methyltransferase-like protein 17, mitochondrial</fullName>
    </recommendedName>
</protein>